<dbReference type="STRING" id="1400863.BN873_70048"/>
<reference evidence="2" key="2">
    <citation type="submission" date="2014-03" db="EMBL/GenBank/DDBJ databases">
        <title>Candidatus Competibacter-lineage genomes retrieved from metagenomes reveal functional metabolic diversity.</title>
        <authorList>
            <person name="McIlroy S.J."/>
            <person name="Albertsen M."/>
            <person name="Andresen E.K."/>
            <person name="Saunders A.M."/>
            <person name="Kristiansen R."/>
            <person name="Stokholm-Bjerregaard M."/>
            <person name="Nielsen K.L."/>
            <person name="Nielsen P.H."/>
        </authorList>
    </citation>
    <scope>NUCLEOTIDE SEQUENCE</scope>
    <source>
        <strain evidence="2">Run_A_D11</strain>
    </source>
</reference>
<protein>
    <submittedName>
        <fullName evidence="2">Uncharacterized protein</fullName>
    </submittedName>
</protein>
<feature type="chain" id="PRO_5004880107" evidence="1">
    <location>
        <begin position="25"/>
        <end position="103"/>
    </location>
</feature>
<name>W6MC65_9GAMM</name>
<dbReference type="Proteomes" id="UP000035760">
    <property type="component" value="Unassembled WGS sequence"/>
</dbReference>
<dbReference type="AlphaFoldDB" id="W6MC65"/>
<dbReference type="EMBL" id="CBTJ020000080">
    <property type="protein sequence ID" value="CDI03900.1"/>
    <property type="molecule type" value="Genomic_DNA"/>
</dbReference>
<evidence type="ECO:0000313" key="3">
    <source>
        <dbReference type="Proteomes" id="UP000035760"/>
    </source>
</evidence>
<organism evidence="2 3">
    <name type="scientific">Candidatus Competibacter denitrificans Run_A_D11</name>
    <dbReference type="NCBI Taxonomy" id="1400863"/>
    <lineage>
        <taxon>Bacteria</taxon>
        <taxon>Pseudomonadati</taxon>
        <taxon>Pseudomonadota</taxon>
        <taxon>Gammaproteobacteria</taxon>
        <taxon>Candidatus Competibacteraceae</taxon>
        <taxon>Candidatus Competibacter</taxon>
    </lineage>
</organism>
<evidence type="ECO:0000256" key="1">
    <source>
        <dbReference type="SAM" id="SignalP"/>
    </source>
</evidence>
<feature type="signal peptide" evidence="1">
    <location>
        <begin position="1"/>
        <end position="24"/>
    </location>
</feature>
<reference evidence="2" key="1">
    <citation type="submission" date="2013-07" db="EMBL/GenBank/DDBJ databases">
        <authorList>
            <person name="McIlroy S."/>
        </authorList>
    </citation>
    <scope>NUCLEOTIDE SEQUENCE [LARGE SCALE GENOMIC DNA]</scope>
    <source>
        <strain evidence="2">Run_A_D11</strain>
    </source>
</reference>
<proteinExistence type="predicted"/>
<evidence type="ECO:0000313" key="2">
    <source>
        <dbReference type="EMBL" id="CDI03900.1"/>
    </source>
</evidence>
<accession>W6MC65</accession>
<keyword evidence="3" id="KW-1185">Reference proteome</keyword>
<comment type="caution">
    <text evidence="2">The sequence shown here is derived from an EMBL/GenBank/DDBJ whole genome shotgun (WGS) entry which is preliminary data.</text>
</comment>
<sequence>MMRKAKIILGLAIAALSSPSVIIAATDNLFIAGINPDQRPANTPIILEAFKDQAWYAKALTGVTQPYPNSLRFLDDQGNWYTPFNRPGMTGRYDIRGWHRSSN</sequence>
<keyword evidence="1" id="KW-0732">Signal</keyword>
<dbReference type="RefSeq" id="WP_082161317.1">
    <property type="nucleotide sequence ID" value="NZ_CBTJ020000080.1"/>
</dbReference>
<gene>
    <name evidence="2" type="ORF">BN873_70048</name>
</gene>